<protein>
    <submittedName>
        <fullName evidence="2">Uncharacterized protein</fullName>
    </submittedName>
</protein>
<organism evidence="2 3">
    <name type="scientific">Polyplax serrata</name>
    <name type="common">Common mouse louse</name>
    <dbReference type="NCBI Taxonomy" id="468196"/>
    <lineage>
        <taxon>Eukaryota</taxon>
        <taxon>Metazoa</taxon>
        <taxon>Ecdysozoa</taxon>
        <taxon>Arthropoda</taxon>
        <taxon>Hexapoda</taxon>
        <taxon>Insecta</taxon>
        <taxon>Pterygota</taxon>
        <taxon>Neoptera</taxon>
        <taxon>Paraneoptera</taxon>
        <taxon>Psocodea</taxon>
        <taxon>Troctomorpha</taxon>
        <taxon>Phthiraptera</taxon>
        <taxon>Anoplura</taxon>
        <taxon>Polyplacidae</taxon>
        <taxon>Polyplax</taxon>
    </lineage>
</organism>
<comment type="caution">
    <text evidence="2">The sequence shown here is derived from an EMBL/GenBank/DDBJ whole genome shotgun (WGS) entry which is preliminary data.</text>
</comment>
<name>A0ABR1B3T3_POLSC</name>
<keyword evidence="3" id="KW-1185">Reference proteome</keyword>
<feature type="region of interest" description="Disordered" evidence="1">
    <location>
        <begin position="126"/>
        <end position="145"/>
    </location>
</feature>
<evidence type="ECO:0000313" key="3">
    <source>
        <dbReference type="Proteomes" id="UP001359485"/>
    </source>
</evidence>
<evidence type="ECO:0000313" key="2">
    <source>
        <dbReference type="EMBL" id="KAK6634018.1"/>
    </source>
</evidence>
<sequence length="145" mass="16180">MALLSKCLYLFVDKLCISSVFIYFPTKRCLGSRLNALLLSYSVTKMLKRKTGQVEGCREDVTFDQKIRGEMRVSAWSGEVGSRKTGRYRKAHDGLCDEGPNRVVLNTKRTGPEQTKTRLKCQNAGGHCAGRIRSDGSQDHPVASH</sequence>
<evidence type="ECO:0000256" key="1">
    <source>
        <dbReference type="SAM" id="MobiDB-lite"/>
    </source>
</evidence>
<dbReference type="Proteomes" id="UP001359485">
    <property type="component" value="Unassembled WGS sequence"/>
</dbReference>
<gene>
    <name evidence="2" type="ORF">RUM44_004625</name>
</gene>
<proteinExistence type="predicted"/>
<accession>A0ABR1B3T3</accession>
<reference evidence="2 3" key="1">
    <citation type="submission" date="2023-09" db="EMBL/GenBank/DDBJ databases">
        <title>Genomes of two closely related lineages of the louse Polyplax serrata with different host specificities.</title>
        <authorList>
            <person name="Martinu J."/>
            <person name="Tarabai H."/>
            <person name="Stefka J."/>
            <person name="Hypsa V."/>
        </authorList>
    </citation>
    <scope>NUCLEOTIDE SEQUENCE [LARGE SCALE GENOMIC DNA]</scope>
    <source>
        <strain evidence="2">98ZLc_SE</strain>
    </source>
</reference>
<dbReference type="EMBL" id="JAWJWF010000004">
    <property type="protein sequence ID" value="KAK6634018.1"/>
    <property type="molecule type" value="Genomic_DNA"/>
</dbReference>